<reference evidence="3" key="1">
    <citation type="submission" date="2020-04" db="EMBL/GenBank/DDBJ databases">
        <title>Genome Assembly and Annotation of Botryosphaeria dothidea sdau 11-99, a Latent Pathogen of Apple Fruit Ring Rot in China.</title>
        <authorList>
            <person name="Yu C."/>
            <person name="Diao Y."/>
            <person name="Lu Q."/>
            <person name="Zhao J."/>
            <person name="Cui S."/>
            <person name="Peng C."/>
            <person name="He B."/>
            <person name="Liu H."/>
        </authorList>
    </citation>
    <scope>NUCLEOTIDE SEQUENCE [LARGE SCALE GENOMIC DNA]</scope>
    <source>
        <strain evidence="3">Sdau11-99</strain>
    </source>
</reference>
<name>A0A8H4N8R4_9PEZI</name>
<dbReference type="InterPro" id="IPR018244">
    <property type="entry name" value="Allrgn_V5/Tpx1_CS"/>
</dbReference>
<dbReference type="PROSITE" id="PS01009">
    <property type="entry name" value="CRISP_1"/>
    <property type="match status" value="1"/>
</dbReference>
<comment type="caution">
    <text evidence="3">The sequence shown here is derived from an EMBL/GenBank/DDBJ whole genome shotgun (WGS) entry which is preliminary data.</text>
</comment>
<dbReference type="PANTHER" id="PTHR10334">
    <property type="entry name" value="CYSTEINE-RICH SECRETORY PROTEIN-RELATED"/>
    <property type="match status" value="1"/>
</dbReference>
<dbReference type="Pfam" id="PF00188">
    <property type="entry name" value="CAP"/>
    <property type="match status" value="1"/>
</dbReference>
<feature type="chain" id="PRO_5034609968" evidence="1">
    <location>
        <begin position="22"/>
        <end position="258"/>
    </location>
</feature>
<dbReference type="InterPro" id="IPR001283">
    <property type="entry name" value="CRISP-related"/>
</dbReference>
<evidence type="ECO:0000313" key="4">
    <source>
        <dbReference type="Proteomes" id="UP000572817"/>
    </source>
</evidence>
<accession>A0A8H4N8R4</accession>
<evidence type="ECO:0000313" key="3">
    <source>
        <dbReference type="EMBL" id="KAF4310001.1"/>
    </source>
</evidence>
<protein>
    <submittedName>
        <fullName evidence="3">Extracellular scp domain protein</fullName>
    </submittedName>
</protein>
<keyword evidence="4" id="KW-1185">Reference proteome</keyword>
<feature type="domain" description="SCP" evidence="2">
    <location>
        <begin position="71"/>
        <end position="205"/>
    </location>
</feature>
<evidence type="ECO:0000259" key="2">
    <source>
        <dbReference type="SMART" id="SM00198"/>
    </source>
</evidence>
<dbReference type="PROSITE" id="PS01010">
    <property type="entry name" value="CRISP_2"/>
    <property type="match status" value="1"/>
</dbReference>
<dbReference type="AlphaFoldDB" id="A0A8H4N8R4"/>
<keyword evidence="1" id="KW-0732">Signal</keyword>
<gene>
    <name evidence="3" type="ORF">GTA08_BOTSDO02825</name>
</gene>
<dbReference type="Gene3D" id="3.40.33.10">
    <property type="entry name" value="CAP"/>
    <property type="match status" value="1"/>
</dbReference>
<organism evidence="3 4">
    <name type="scientific">Botryosphaeria dothidea</name>
    <dbReference type="NCBI Taxonomy" id="55169"/>
    <lineage>
        <taxon>Eukaryota</taxon>
        <taxon>Fungi</taxon>
        <taxon>Dikarya</taxon>
        <taxon>Ascomycota</taxon>
        <taxon>Pezizomycotina</taxon>
        <taxon>Dothideomycetes</taxon>
        <taxon>Dothideomycetes incertae sedis</taxon>
        <taxon>Botryosphaeriales</taxon>
        <taxon>Botryosphaeriaceae</taxon>
        <taxon>Botryosphaeria</taxon>
    </lineage>
</organism>
<dbReference type="InterPro" id="IPR014044">
    <property type="entry name" value="CAP_dom"/>
</dbReference>
<feature type="signal peptide" evidence="1">
    <location>
        <begin position="1"/>
        <end position="21"/>
    </location>
</feature>
<proteinExistence type="predicted"/>
<dbReference type="Proteomes" id="UP000572817">
    <property type="component" value="Unassembled WGS sequence"/>
</dbReference>
<dbReference type="OrthoDB" id="337038at2759"/>
<dbReference type="SMART" id="SM00198">
    <property type="entry name" value="SCP"/>
    <property type="match status" value="1"/>
</dbReference>
<evidence type="ECO:0000256" key="1">
    <source>
        <dbReference type="SAM" id="SignalP"/>
    </source>
</evidence>
<dbReference type="GO" id="GO:0005576">
    <property type="term" value="C:extracellular region"/>
    <property type="evidence" value="ECO:0007669"/>
    <property type="project" value="InterPro"/>
</dbReference>
<dbReference type="EMBL" id="WWBZ02000016">
    <property type="protein sequence ID" value="KAF4310001.1"/>
    <property type="molecule type" value="Genomic_DNA"/>
</dbReference>
<dbReference type="InterPro" id="IPR035940">
    <property type="entry name" value="CAP_sf"/>
</dbReference>
<dbReference type="PRINTS" id="PR00837">
    <property type="entry name" value="V5TPXLIKE"/>
</dbReference>
<dbReference type="SUPFAM" id="SSF55797">
    <property type="entry name" value="PR-1-like"/>
    <property type="match status" value="1"/>
</dbReference>
<sequence length="258" mass="27307">MRVKWLVLSATYCFTICSVSAATIGEPTSTVRQTSTITIVQTVFRATGTAAAATSTASASTDEHSYSDDSIFKNAVLDVSNTVRQNYNASAFVWNETLADYAQSWSQGCKFEHSDGPYGENLAATYPSASDAITAWGNESKEFNFADPGFTEGTGHFSQMVWQSTTAMGCGRTNCRGAGGNGNDGDRAIGWYVVCSYWPRGNVIGQFAANVDAAVDGSGNDWDDEGMIAKSKSGAGKAAVHKAVLSVQVLALMGLYLA</sequence>